<dbReference type="EMBL" id="OZ034817">
    <property type="protein sequence ID" value="CAL1384127.1"/>
    <property type="molecule type" value="Genomic_DNA"/>
</dbReference>
<dbReference type="CDD" id="cd09612">
    <property type="entry name" value="Jacalin"/>
    <property type="match status" value="3"/>
</dbReference>
<evidence type="ECO:0000313" key="5">
    <source>
        <dbReference type="EMBL" id="CAL1384127.1"/>
    </source>
</evidence>
<feature type="domain" description="Jacalin-type lectin" evidence="4">
    <location>
        <begin position="253"/>
        <end position="395"/>
    </location>
</feature>
<feature type="region of interest" description="Disordered" evidence="3">
    <location>
        <begin position="206"/>
        <end position="249"/>
    </location>
</feature>
<name>A0AAV2EEF9_9ROSI</name>
<dbReference type="FunFam" id="2.100.10.30:FF:000001">
    <property type="entry name" value="Jacalin-related lectin 33"/>
    <property type="match status" value="3"/>
</dbReference>
<dbReference type="Gene3D" id="2.100.10.30">
    <property type="entry name" value="Jacalin-like lectin domain"/>
    <property type="match status" value="3"/>
</dbReference>
<reference evidence="5 6" key="1">
    <citation type="submission" date="2024-04" db="EMBL/GenBank/DDBJ databases">
        <authorList>
            <person name="Fracassetti M."/>
        </authorList>
    </citation>
    <scope>NUCLEOTIDE SEQUENCE [LARGE SCALE GENOMIC DNA]</scope>
</reference>
<keyword evidence="6" id="KW-1185">Reference proteome</keyword>
<feature type="domain" description="Jacalin-type lectin" evidence="4">
    <location>
        <begin position="14"/>
        <end position="156"/>
    </location>
</feature>
<protein>
    <recommendedName>
        <fullName evidence="4">Jacalin-type lectin domain-containing protein</fullName>
    </recommendedName>
</protein>
<comment type="similarity">
    <text evidence="1">Belongs to the jacalin lectin family.</text>
</comment>
<dbReference type="PANTHER" id="PTHR47293">
    <property type="entry name" value="JACALIN-RELATED LECTIN 3"/>
    <property type="match status" value="1"/>
</dbReference>
<dbReference type="PROSITE" id="PS51752">
    <property type="entry name" value="JACALIN_LECTIN"/>
    <property type="match status" value="3"/>
</dbReference>
<feature type="domain" description="Jacalin-type lectin" evidence="4">
    <location>
        <begin position="452"/>
        <end position="596"/>
    </location>
</feature>
<proteinExistence type="inferred from homology"/>
<keyword evidence="2" id="KW-0430">Lectin</keyword>
<feature type="compositionally biased region" description="Basic and acidic residues" evidence="3">
    <location>
        <begin position="232"/>
        <end position="242"/>
    </location>
</feature>
<evidence type="ECO:0000259" key="4">
    <source>
        <dbReference type="PROSITE" id="PS51752"/>
    </source>
</evidence>
<dbReference type="InterPro" id="IPR001229">
    <property type="entry name" value="Jacalin-like_lectin_dom"/>
</dbReference>
<dbReference type="GO" id="GO:0005537">
    <property type="term" value="F:D-mannose binding"/>
    <property type="evidence" value="ECO:0007669"/>
    <property type="project" value="UniProtKB-ARBA"/>
</dbReference>
<dbReference type="Proteomes" id="UP001497516">
    <property type="component" value="Chromosome 4"/>
</dbReference>
<sequence>MFLLQSADNSEKKPVRVGPFGGQGGFGWDDGVYSGVRQLVVAHGSGIDSLQIEYDKKGASIWSERHGGSGGNKTDKVKLDYPNEFLTSVHGHYGSLYEWGPVMVRSLTLETNKRRFGPFGNEQGTYFSIPTAGGKIVGLHGRSDWYVDAIGIHLKPAKQELKAPSKPLVQANNYVNGGTDKAGYSVIQGSADGSNYDIVVAVRNKNDHSKVSPPQKSPLPLEANNASGSLDKVVKPEGKPSKTEVPASKTDGVLRYGPWGGHNGTAFDDGTYTGIRQIYVSRNVGIVYLRAQYDRDGEPVWGSRHGGTGGFKTDKIMFDYPQEILTHITGTYGPLMYMGPNIIKSLTFYTNKGKHGPFGEEQGPSFSSKIDEGRIVGFHGREGFFLDGIGVHVLEGIVKPPKSAFSDAIVKAGGDHHVAEIDNYPWSNKLVLAKRGHPAEEVSYGVLKESVPQGPGPWGGDGGRPWDDGVFSGVKQIFVTRAADAICSIQIEYDRSGQSVWSVKHGGTVGNATHRLKLEHPHEFLVSISGYHGSTNREDKHKFVKSLSFQTSRGKYGPFGEEVGTFFTSPMADGKVVGFHGRSGAYLDAIGVHMQYWLGSNNRPSRPSIFKRSGWAD</sequence>
<accession>A0AAV2EEF9</accession>
<dbReference type="InterPro" id="IPR033734">
    <property type="entry name" value="Jacalin-like_lectin_dom_plant"/>
</dbReference>
<dbReference type="SUPFAM" id="SSF51101">
    <property type="entry name" value="Mannose-binding lectins"/>
    <property type="match status" value="3"/>
</dbReference>
<dbReference type="InterPro" id="IPR036404">
    <property type="entry name" value="Jacalin-like_lectin_dom_sf"/>
</dbReference>
<dbReference type="SMART" id="SM00915">
    <property type="entry name" value="Jacalin"/>
    <property type="match status" value="3"/>
</dbReference>
<dbReference type="PANTHER" id="PTHR47293:SF68">
    <property type="entry name" value="JACALIN-RELATED LECTIN 3"/>
    <property type="match status" value="1"/>
</dbReference>
<evidence type="ECO:0000313" key="6">
    <source>
        <dbReference type="Proteomes" id="UP001497516"/>
    </source>
</evidence>
<organism evidence="5 6">
    <name type="scientific">Linum trigynum</name>
    <dbReference type="NCBI Taxonomy" id="586398"/>
    <lineage>
        <taxon>Eukaryota</taxon>
        <taxon>Viridiplantae</taxon>
        <taxon>Streptophyta</taxon>
        <taxon>Embryophyta</taxon>
        <taxon>Tracheophyta</taxon>
        <taxon>Spermatophyta</taxon>
        <taxon>Magnoliopsida</taxon>
        <taxon>eudicotyledons</taxon>
        <taxon>Gunneridae</taxon>
        <taxon>Pentapetalae</taxon>
        <taxon>rosids</taxon>
        <taxon>fabids</taxon>
        <taxon>Malpighiales</taxon>
        <taxon>Linaceae</taxon>
        <taxon>Linum</taxon>
    </lineage>
</organism>
<evidence type="ECO:0000256" key="3">
    <source>
        <dbReference type="SAM" id="MobiDB-lite"/>
    </source>
</evidence>
<evidence type="ECO:0000256" key="1">
    <source>
        <dbReference type="ARBA" id="ARBA00006568"/>
    </source>
</evidence>
<dbReference type="Pfam" id="PF01419">
    <property type="entry name" value="Jacalin"/>
    <property type="match status" value="3"/>
</dbReference>
<dbReference type="GO" id="GO:0005536">
    <property type="term" value="F:D-glucose binding"/>
    <property type="evidence" value="ECO:0007669"/>
    <property type="project" value="UniProtKB-ARBA"/>
</dbReference>
<dbReference type="AlphaFoldDB" id="A0AAV2EEF9"/>
<gene>
    <name evidence="5" type="ORF">LTRI10_LOCUS25359</name>
</gene>
<evidence type="ECO:0000256" key="2">
    <source>
        <dbReference type="ARBA" id="ARBA00022734"/>
    </source>
</evidence>